<dbReference type="InterPro" id="IPR011330">
    <property type="entry name" value="Glyco_hydro/deAcase_b/a-brl"/>
</dbReference>
<dbReference type="EMBL" id="PFLI01000017">
    <property type="protein sequence ID" value="PIY72539.1"/>
    <property type="molecule type" value="Genomic_DNA"/>
</dbReference>
<dbReference type="Pfam" id="PF01522">
    <property type="entry name" value="Polysacc_deac_1"/>
    <property type="match status" value="1"/>
</dbReference>
<dbReference type="InterPro" id="IPR051398">
    <property type="entry name" value="Polysacch_Deacetylase"/>
</dbReference>
<dbReference type="CDD" id="cd10918">
    <property type="entry name" value="CE4_NodB_like_5s_6s"/>
    <property type="match status" value="1"/>
</dbReference>
<organism evidence="5 6">
    <name type="scientific">Candidatus Roizmanbacteria bacterium CG_4_10_14_0_8_um_filter_33_9</name>
    <dbReference type="NCBI Taxonomy" id="1974826"/>
    <lineage>
        <taxon>Bacteria</taxon>
        <taxon>Candidatus Roizmaniibacteriota</taxon>
    </lineage>
</organism>
<evidence type="ECO:0000256" key="3">
    <source>
        <dbReference type="SAM" id="Phobius"/>
    </source>
</evidence>
<keyword evidence="3" id="KW-0812">Transmembrane</keyword>
<feature type="domain" description="NodB homology" evidence="4">
    <location>
        <begin position="155"/>
        <end position="301"/>
    </location>
</feature>
<accession>A0A2M7QJP4</accession>
<evidence type="ECO:0000259" key="4">
    <source>
        <dbReference type="PROSITE" id="PS51677"/>
    </source>
</evidence>
<dbReference type="Gene3D" id="3.20.20.370">
    <property type="entry name" value="Glycoside hydrolase/deacetylase"/>
    <property type="match status" value="1"/>
</dbReference>
<dbReference type="GO" id="GO:0005576">
    <property type="term" value="C:extracellular region"/>
    <property type="evidence" value="ECO:0007669"/>
    <property type="project" value="UniProtKB-SubCell"/>
</dbReference>
<dbReference type="GO" id="GO:0005975">
    <property type="term" value="P:carbohydrate metabolic process"/>
    <property type="evidence" value="ECO:0007669"/>
    <property type="project" value="InterPro"/>
</dbReference>
<dbReference type="PANTHER" id="PTHR34216:SF3">
    <property type="entry name" value="POLY-BETA-1,6-N-ACETYL-D-GLUCOSAMINE N-DEACETYLASE"/>
    <property type="match status" value="1"/>
</dbReference>
<dbReference type="AlphaFoldDB" id="A0A2M7QJP4"/>
<evidence type="ECO:0000256" key="2">
    <source>
        <dbReference type="ARBA" id="ARBA00022729"/>
    </source>
</evidence>
<gene>
    <name evidence="5" type="ORF">COY87_00440</name>
</gene>
<dbReference type="PANTHER" id="PTHR34216">
    <property type="match status" value="1"/>
</dbReference>
<dbReference type="GO" id="GO:0016810">
    <property type="term" value="F:hydrolase activity, acting on carbon-nitrogen (but not peptide) bonds"/>
    <property type="evidence" value="ECO:0007669"/>
    <property type="project" value="InterPro"/>
</dbReference>
<comment type="subcellular location">
    <subcellularLocation>
        <location evidence="1">Secreted</location>
    </subcellularLocation>
</comment>
<keyword evidence="2" id="KW-0732">Signal</keyword>
<evidence type="ECO:0000313" key="6">
    <source>
        <dbReference type="Proteomes" id="UP000229401"/>
    </source>
</evidence>
<reference evidence="6" key="1">
    <citation type="submission" date="2017-09" db="EMBL/GenBank/DDBJ databases">
        <title>Depth-based differentiation of microbial function through sediment-hosted aquifers and enrichment of novel symbionts in the deep terrestrial subsurface.</title>
        <authorList>
            <person name="Probst A.J."/>
            <person name="Ladd B."/>
            <person name="Jarett J.K."/>
            <person name="Geller-Mcgrath D.E."/>
            <person name="Sieber C.M.K."/>
            <person name="Emerson J.B."/>
            <person name="Anantharaman K."/>
            <person name="Thomas B.C."/>
            <person name="Malmstrom R."/>
            <person name="Stieglmeier M."/>
            <person name="Klingl A."/>
            <person name="Woyke T."/>
            <person name="Ryan C.M."/>
            <person name="Banfield J.F."/>
        </authorList>
    </citation>
    <scope>NUCLEOTIDE SEQUENCE [LARGE SCALE GENOMIC DNA]</scope>
</reference>
<proteinExistence type="predicted"/>
<keyword evidence="3" id="KW-0472">Membrane</keyword>
<comment type="caution">
    <text evidence="5">The sequence shown here is derived from an EMBL/GenBank/DDBJ whole genome shotgun (WGS) entry which is preliminary data.</text>
</comment>
<evidence type="ECO:0000313" key="5">
    <source>
        <dbReference type="EMBL" id="PIY72539.1"/>
    </source>
</evidence>
<keyword evidence="3" id="KW-1133">Transmembrane helix</keyword>
<dbReference type="InterPro" id="IPR002509">
    <property type="entry name" value="NODB_dom"/>
</dbReference>
<dbReference type="SUPFAM" id="SSF88713">
    <property type="entry name" value="Glycoside hydrolase/deacetylase"/>
    <property type="match status" value="1"/>
</dbReference>
<evidence type="ECO:0000256" key="1">
    <source>
        <dbReference type="ARBA" id="ARBA00004613"/>
    </source>
</evidence>
<sequence length="301" mass="34518">MDGCNIFQNMVQKTKIVKKPQNNIVYIVVFGIIAAITLQSSILFIRHLIYQKNQNTKIQKTPSITPYYENTVFEKPSILIATQSALIKHPIKIPIIMYHYVEDIKDPGDTVRKKLNITPSQFEKQLISLKKNNYETYFVKDIPDIINGLVDYSTQSAVLTFDDGYKDFYSNAFPLLKKYHMRGTIYIIQNDIGKPEFLSHRQIQEMLDSLLIEVGSHTLTHAYLKTMSDNAAKKQIVESKKKLEEEFNIKVETFAYPNGAFNQKTVELVKEASYSAAVSVISGTIQSQENLFFLSRIRQGL</sequence>
<dbReference type="Proteomes" id="UP000229401">
    <property type="component" value="Unassembled WGS sequence"/>
</dbReference>
<protein>
    <recommendedName>
        <fullName evidence="4">NodB homology domain-containing protein</fullName>
    </recommendedName>
</protein>
<feature type="transmembrane region" description="Helical" evidence="3">
    <location>
        <begin position="24"/>
        <end position="45"/>
    </location>
</feature>
<name>A0A2M7QJP4_9BACT</name>
<dbReference type="PROSITE" id="PS51677">
    <property type="entry name" value="NODB"/>
    <property type="match status" value="1"/>
</dbReference>